<keyword evidence="10 18" id="KW-0479">Metal-binding</keyword>
<dbReference type="Pfam" id="PF02433">
    <property type="entry name" value="FixO"/>
    <property type="match status" value="1"/>
</dbReference>
<evidence type="ECO:0000256" key="12">
    <source>
        <dbReference type="ARBA" id="ARBA00022982"/>
    </source>
</evidence>
<dbReference type="InterPro" id="IPR023616">
    <property type="entry name" value="Cyt_c_oxase-like_su1_dom"/>
</dbReference>
<keyword evidence="5 19" id="KW-0813">Transport</keyword>
<gene>
    <name evidence="26" type="ORF">CLV33_10942</name>
    <name evidence="23" type="ORF">JCM19301_3080</name>
    <name evidence="24" type="ORF">JCM19302_759</name>
    <name evidence="25" type="ORF">JCM19538_954</name>
</gene>
<dbReference type="NCBIfam" id="TIGR00781">
    <property type="entry name" value="ccoO"/>
    <property type="match status" value="1"/>
</dbReference>
<comment type="caution">
    <text evidence="23">The sequence shown here is derived from an EMBL/GenBank/DDBJ whole genome shotgun (WGS) entry which is preliminary data.</text>
</comment>
<dbReference type="SUPFAM" id="SSF46626">
    <property type="entry name" value="Cytochrome c"/>
    <property type="match status" value="1"/>
</dbReference>
<feature type="binding site" evidence="18">
    <location>
        <position position="208"/>
    </location>
    <ligand>
        <name>Cu cation</name>
        <dbReference type="ChEBI" id="CHEBI:23378"/>
        <label>B</label>
    </ligand>
</feature>
<evidence type="ECO:0000313" key="24">
    <source>
        <dbReference type="EMBL" id="GAL69864.1"/>
    </source>
</evidence>
<dbReference type="InterPro" id="IPR036909">
    <property type="entry name" value="Cyt_c-like_dom_sf"/>
</dbReference>
<dbReference type="Pfam" id="PF00115">
    <property type="entry name" value="COX1"/>
    <property type="match status" value="1"/>
</dbReference>
<accession>A0A090WGG3</accession>
<dbReference type="PANTHER" id="PTHR10422">
    <property type="entry name" value="CYTOCHROME C OXIDASE SUBUNIT 1"/>
    <property type="match status" value="1"/>
</dbReference>
<evidence type="ECO:0000256" key="5">
    <source>
        <dbReference type="ARBA" id="ARBA00022448"/>
    </source>
</evidence>
<dbReference type="PROSITE" id="PS51007">
    <property type="entry name" value="CYTC"/>
    <property type="match status" value="1"/>
</dbReference>
<evidence type="ECO:0000256" key="2">
    <source>
        <dbReference type="ARBA" id="ARBA00004651"/>
    </source>
</evidence>
<dbReference type="InterPro" id="IPR023615">
    <property type="entry name" value="Cyt_c_Oxase_su1_BS"/>
</dbReference>
<dbReference type="RefSeq" id="WP_042242574.1">
    <property type="nucleotide sequence ID" value="NZ_BBNR01000005.1"/>
</dbReference>
<dbReference type="InterPro" id="IPR036927">
    <property type="entry name" value="Cyt_c_oxase-like_su1_sf"/>
</dbReference>
<dbReference type="EMBL" id="BBNY01000090">
    <property type="protein sequence ID" value="GAL90896.1"/>
    <property type="molecule type" value="Genomic_DNA"/>
</dbReference>
<dbReference type="InterPro" id="IPR003468">
    <property type="entry name" value="Cyt_c_oxidase_monohaem-su/FixO"/>
</dbReference>
<evidence type="ECO:0000256" key="7">
    <source>
        <dbReference type="ARBA" id="ARBA00022617"/>
    </source>
</evidence>
<evidence type="ECO:0000313" key="28">
    <source>
        <dbReference type="Proteomes" id="UP000030184"/>
    </source>
</evidence>
<evidence type="ECO:0000313" key="23">
    <source>
        <dbReference type="EMBL" id="GAL66602.1"/>
    </source>
</evidence>
<dbReference type="EC" id="7.1.1.9" evidence="4"/>
<evidence type="ECO:0000256" key="17">
    <source>
        <dbReference type="ARBA" id="ARBA00047816"/>
    </source>
</evidence>
<evidence type="ECO:0000256" key="13">
    <source>
        <dbReference type="ARBA" id="ARBA00022989"/>
    </source>
</evidence>
<dbReference type="GO" id="GO:0009060">
    <property type="term" value="P:aerobic respiration"/>
    <property type="evidence" value="ECO:0007669"/>
    <property type="project" value="InterPro"/>
</dbReference>
<comment type="catalytic activity">
    <reaction evidence="17">
        <text>4 Fe(II)-[cytochrome c] + O2 + 8 H(+)(in) = 4 Fe(III)-[cytochrome c] + 2 H2O + 4 H(+)(out)</text>
        <dbReference type="Rhea" id="RHEA:11436"/>
        <dbReference type="Rhea" id="RHEA-COMP:10350"/>
        <dbReference type="Rhea" id="RHEA-COMP:14399"/>
        <dbReference type="ChEBI" id="CHEBI:15377"/>
        <dbReference type="ChEBI" id="CHEBI:15378"/>
        <dbReference type="ChEBI" id="CHEBI:15379"/>
        <dbReference type="ChEBI" id="CHEBI:29033"/>
        <dbReference type="ChEBI" id="CHEBI:29034"/>
        <dbReference type="EC" id="7.1.1.9"/>
    </reaction>
</comment>
<dbReference type="GO" id="GO:0020037">
    <property type="term" value="F:heme binding"/>
    <property type="evidence" value="ECO:0007669"/>
    <property type="project" value="InterPro"/>
</dbReference>
<keyword evidence="6" id="KW-1003">Cell membrane</keyword>
<dbReference type="eggNOG" id="COG2993">
    <property type="taxonomic scope" value="Bacteria"/>
</dbReference>
<dbReference type="InterPro" id="IPR009056">
    <property type="entry name" value="Cyt_c-like_dom"/>
</dbReference>
<evidence type="ECO:0000256" key="4">
    <source>
        <dbReference type="ARBA" id="ARBA00012949"/>
    </source>
</evidence>
<dbReference type="Gene3D" id="1.20.210.10">
    <property type="entry name" value="Cytochrome c oxidase-like, subunit I domain"/>
    <property type="match status" value="1"/>
</dbReference>
<evidence type="ECO:0000256" key="18">
    <source>
        <dbReference type="PIRSR" id="PIRSR604677-50"/>
    </source>
</evidence>
<dbReference type="SUPFAM" id="SSF81442">
    <property type="entry name" value="Cytochrome c oxidase subunit I-like"/>
    <property type="match status" value="1"/>
</dbReference>
<dbReference type="PROSITE" id="PS50855">
    <property type="entry name" value="COX1"/>
    <property type="match status" value="1"/>
</dbReference>
<dbReference type="eggNOG" id="COG3278">
    <property type="taxonomic scope" value="Bacteria"/>
</dbReference>
<feature type="transmembrane region" description="Helical" evidence="20">
    <location>
        <begin position="343"/>
        <end position="367"/>
    </location>
</feature>
<evidence type="ECO:0000256" key="15">
    <source>
        <dbReference type="ARBA" id="ARBA00023008"/>
    </source>
</evidence>
<feature type="binding site" description="axial binding residue" evidence="18">
    <location>
        <position position="348"/>
    </location>
    <ligand>
        <name>heme b</name>
        <dbReference type="ChEBI" id="CHEBI:60344"/>
        <label>1; low-spin</label>
    </ligand>
    <ligandPart>
        <name>Fe</name>
        <dbReference type="ChEBI" id="CHEBI:18248"/>
    </ligandPart>
</feature>
<evidence type="ECO:0000313" key="29">
    <source>
        <dbReference type="Proteomes" id="UP000251545"/>
    </source>
</evidence>
<feature type="domain" description="Cytochrome c" evidence="22">
    <location>
        <begin position="537"/>
        <end position="669"/>
    </location>
</feature>
<feature type="binding site" description="axial binding residue" evidence="18">
    <location>
        <position position="346"/>
    </location>
    <ligand>
        <name>heme b</name>
        <dbReference type="ChEBI" id="CHEBI:60344"/>
        <label>2; high-spin</label>
    </ligand>
    <ligandPart>
        <name>Fe</name>
        <dbReference type="ChEBI" id="CHEBI:18248"/>
    </ligandPart>
</feature>
<dbReference type="AlphaFoldDB" id="A0A090WGG3"/>
<feature type="transmembrane region" description="Helical" evidence="20">
    <location>
        <begin position="500"/>
        <end position="521"/>
    </location>
</feature>
<feature type="transmembrane region" description="Helical" evidence="20">
    <location>
        <begin position="435"/>
        <end position="457"/>
    </location>
</feature>
<feature type="transmembrane region" description="Helical" evidence="20">
    <location>
        <begin position="60"/>
        <end position="78"/>
    </location>
</feature>
<dbReference type="GO" id="GO:0046872">
    <property type="term" value="F:metal ion binding"/>
    <property type="evidence" value="ECO:0007669"/>
    <property type="project" value="UniProtKB-KW"/>
</dbReference>
<evidence type="ECO:0000256" key="19">
    <source>
        <dbReference type="RuleBase" id="RU000370"/>
    </source>
</evidence>
<evidence type="ECO:0000259" key="22">
    <source>
        <dbReference type="PROSITE" id="PS51007"/>
    </source>
</evidence>
<evidence type="ECO:0000313" key="25">
    <source>
        <dbReference type="EMBL" id="GAL90896.1"/>
    </source>
</evidence>
<dbReference type="PANTHER" id="PTHR10422:SF29">
    <property type="entry name" value="CYTOCHROME C OXIDASE SUBUNIT 1 HOMOLOG, BACTEROID"/>
    <property type="match status" value="1"/>
</dbReference>
<comment type="cofactor">
    <cofactor evidence="18">
        <name>Cu(2+)</name>
        <dbReference type="ChEBI" id="CHEBI:29036"/>
    </cofactor>
    <text evidence="18">Binds 1 copper ion per subunit, denoted as copper B.</text>
</comment>
<dbReference type="NCBIfam" id="NF011053">
    <property type="entry name" value="PRK14485.1"/>
    <property type="match status" value="1"/>
</dbReference>
<dbReference type="Gene3D" id="6.10.250.2250">
    <property type="match status" value="1"/>
</dbReference>
<dbReference type="Proteomes" id="UP000030184">
    <property type="component" value="Unassembled WGS sequence"/>
</dbReference>
<feature type="transmembrane region" description="Helical" evidence="20">
    <location>
        <begin position="379"/>
        <end position="401"/>
    </location>
</feature>
<dbReference type="GO" id="GO:0015990">
    <property type="term" value="P:electron transport coupled proton transport"/>
    <property type="evidence" value="ECO:0007669"/>
    <property type="project" value="TreeGrafter"/>
</dbReference>
<keyword evidence="15" id="KW-0186">Copper</keyword>
<dbReference type="STRING" id="504487.JCM19538_954"/>
<dbReference type="Proteomes" id="UP000251545">
    <property type="component" value="Unassembled WGS sequence"/>
</dbReference>
<dbReference type="GO" id="GO:0004129">
    <property type="term" value="F:cytochrome-c oxidase activity"/>
    <property type="evidence" value="ECO:0007669"/>
    <property type="project" value="UniProtKB-EC"/>
</dbReference>
<feature type="transmembrane region" description="Helical" evidence="20">
    <location>
        <begin position="307"/>
        <end position="323"/>
    </location>
</feature>
<reference evidence="28" key="1">
    <citation type="journal article" date="2014" name="Genome Announc.">
        <title>Draft Genome Sequence of Marine Flavobacterium Jejuia pallidilutea Strain 11shimoA1 and Pigmentation Mutants.</title>
        <authorList>
            <person name="Takatani N."/>
            <person name="Nakanishi M."/>
            <person name="Meirelles P."/>
            <person name="Mino S."/>
            <person name="Suda W."/>
            <person name="Oshima K."/>
            <person name="Hattori M."/>
            <person name="Ohkuma M."/>
            <person name="Hosokawa M."/>
            <person name="Miyashita K."/>
            <person name="Thompson F.L."/>
            <person name="Niwa A."/>
            <person name="Sawabe T."/>
            <person name="Sawabe T."/>
        </authorList>
    </citation>
    <scope>NUCLEOTIDE SEQUENCE [LARGE SCALE GENOMIC DNA]</scope>
    <source>
        <strain evidence="28">JCM 19538</strain>
    </source>
</reference>
<dbReference type="InterPro" id="IPR000883">
    <property type="entry name" value="Cyt_C_Oxase_1"/>
</dbReference>
<dbReference type="EMBL" id="PVEO01000009">
    <property type="protein sequence ID" value="PQV46545.1"/>
    <property type="molecule type" value="Genomic_DNA"/>
</dbReference>
<keyword evidence="16 20" id="KW-0472">Membrane</keyword>
<comment type="cofactor">
    <cofactor evidence="1">
        <name>heme b</name>
        <dbReference type="ChEBI" id="CHEBI:60344"/>
    </cofactor>
</comment>
<feature type="binding site" evidence="18">
    <location>
        <position position="259"/>
    </location>
    <ligand>
        <name>Cu cation</name>
        <dbReference type="ChEBI" id="CHEBI:23378"/>
        <label>B</label>
    </ligand>
</feature>
<keyword evidence="13 20" id="KW-1133">Transmembrane helix</keyword>
<feature type="binding site" description="axial binding residue" evidence="18">
    <location>
        <position position="59"/>
    </location>
    <ligand>
        <name>heme b</name>
        <dbReference type="ChEBI" id="CHEBI:60344"/>
        <label>1; low-spin</label>
    </ligand>
    <ligandPart>
        <name>Fe</name>
        <dbReference type="ChEBI" id="CHEBI:18248"/>
    </ligandPart>
</feature>
<evidence type="ECO:0000256" key="9">
    <source>
        <dbReference type="ARBA" id="ARBA00022692"/>
    </source>
</evidence>
<feature type="transmembrane region" description="Helical" evidence="20">
    <location>
        <begin position="275"/>
        <end position="295"/>
    </location>
</feature>
<evidence type="ECO:0000256" key="6">
    <source>
        <dbReference type="ARBA" id="ARBA00022475"/>
    </source>
</evidence>
<keyword evidence="14 18" id="KW-0408">Iron</keyword>
<name>A0A090WGG3_9FLAO</name>
<feature type="transmembrane region" description="Helical" evidence="20">
    <location>
        <begin position="238"/>
        <end position="255"/>
    </location>
</feature>
<comment type="subcellular location">
    <subcellularLocation>
        <location evidence="2">Cell membrane</location>
        <topology evidence="2">Multi-pass membrane protein</topology>
    </subcellularLocation>
</comment>
<feature type="transmembrane region" description="Helical" evidence="20">
    <location>
        <begin position="128"/>
        <end position="149"/>
    </location>
</feature>
<evidence type="ECO:0000256" key="11">
    <source>
        <dbReference type="ARBA" id="ARBA00022967"/>
    </source>
</evidence>
<keyword evidence="9 19" id="KW-0812">Transmembrane</keyword>
<evidence type="ECO:0000313" key="27">
    <source>
        <dbReference type="Proteomes" id="UP000029641"/>
    </source>
</evidence>
<keyword evidence="11" id="KW-1278">Translocase</keyword>
<reference evidence="26 29" key="2">
    <citation type="submission" date="2018-02" db="EMBL/GenBank/DDBJ databases">
        <title>Genomic Encyclopedia of Archaeal and Bacterial Type Strains, Phase II (KMG-II): from individual species to whole genera.</title>
        <authorList>
            <person name="Goeker M."/>
        </authorList>
    </citation>
    <scope>NUCLEOTIDE SEQUENCE [LARGE SCALE GENOMIC DNA]</scope>
    <source>
        <strain evidence="26 29">DSM 21165</strain>
    </source>
</reference>
<keyword evidence="8 19" id="KW-0679">Respiratory chain</keyword>
<keyword evidence="7 18" id="KW-0349">Heme</keyword>
<evidence type="ECO:0000256" key="1">
    <source>
        <dbReference type="ARBA" id="ARBA00001970"/>
    </source>
</evidence>
<dbReference type="Proteomes" id="UP000029646">
    <property type="component" value="Unassembled WGS sequence"/>
</dbReference>
<dbReference type="EMBL" id="BBNS01000003">
    <property type="protein sequence ID" value="GAL69864.1"/>
    <property type="molecule type" value="Genomic_DNA"/>
</dbReference>
<evidence type="ECO:0000256" key="8">
    <source>
        <dbReference type="ARBA" id="ARBA00022660"/>
    </source>
</evidence>
<dbReference type="OrthoDB" id="9806838at2"/>
<keyword evidence="12 19" id="KW-0249">Electron transport</keyword>
<evidence type="ECO:0000256" key="10">
    <source>
        <dbReference type="ARBA" id="ARBA00022723"/>
    </source>
</evidence>
<evidence type="ECO:0000256" key="3">
    <source>
        <dbReference type="ARBA" id="ARBA00004673"/>
    </source>
</evidence>
<evidence type="ECO:0000259" key="21">
    <source>
        <dbReference type="PROSITE" id="PS50855"/>
    </source>
</evidence>
<feature type="transmembrane region" description="Helical" evidence="20">
    <location>
        <begin position="98"/>
        <end position="116"/>
    </location>
</feature>
<feature type="transmembrane region" description="Helical" evidence="20">
    <location>
        <begin position="156"/>
        <end position="176"/>
    </location>
</feature>
<comment type="cofactor">
    <cofactor evidence="18">
        <name>heme</name>
        <dbReference type="ChEBI" id="CHEBI:30413"/>
    </cofactor>
    <text evidence="18">Binds 2 heme groups per subunit, denoted as high- and low-spin.</text>
</comment>
<evidence type="ECO:0000256" key="16">
    <source>
        <dbReference type="ARBA" id="ARBA00023136"/>
    </source>
</evidence>
<evidence type="ECO:0000256" key="20">
    <source>
        <dbReference type="SAM" id="Phobius"/>
    </source>
</evidence>
<proteinExistence type="inferred from homology"/>
<dbReference type="NCBIfam" id="NF011055">
    <property type="entry name" value="PRK14487.1"/>
    <property type="match status" value="1"/>
</dbReference>
<feature type="binding site" evidence="18">
    <location>
        <position position="258"/>
    </location>
    <ligand>
        <name>Cu cation</name>
        <dbReference type="ChEBI" id="CHEBI:23378"/>
        <label>B</label>
    </ligand>
</feature>
<feature type="transmembrane region" description="Helical" evidence="20">
    <location>
        <begin position="204"/>
        <end position="226"/>
    </location>
</feature>
<dbReference type="NCBIfam" id="TIGR00780">
    <property type="entry name" value="ccoN"/>
    <property type="match status" value="1"/>
</dbReference>
<comment type="pathway">
    <text evidence="3">Energy metabolism; oxidative phosphorylation.</text>
</comment>
<feature type="domain" description="Cytochrome oxidase subunit I profile" evidence="21">
    <location>
        <begin position="16"/>
        <end position="500"/>
    </location>
</feature>
<dbReference type="Proteomes" id="UP000029641">
    <property type="component" value="Unassembled WGS sequence"/>
</dbReference>
<keyword evidence="23" id="KW-0560">Oxidoreductase</keyword>
<protein>
    <recommendedName>
        <fullName evidence="4">cytochrome-c oxidase</fullName>
        <ecNumber evidence="4">7.1.1.9</ecNumber>
    </recommendedName>
</protein>
<dbReference type="Gene3D" id="1.10.760.10">
    <property type="entry name" value="Cytochrome c-like domain"/>
    <property type="match status" value="1"/>
</dbReference>
<keyword evidence="28" id="KW-1185">Reference proteome</keyword>
<evidence type="ECO:0000256" key="14">
    <source>
        <dbReference type="ARBA" id="ARBA00023004"/>
    </source>
</evidence>
<dbReference type="CDD" id="cd01661">
    <property type="entry name" value="cbb3_Oxidase_I"/>
    <property type="match status" value="1"/>
</dbReference>
<evidence type="ECO:0000313" key="26">
    <source>
        <dbReference type="EMBL" id="PQV46545.1"/>
    </source>
</evidence>
<sequence length="729" mass="83159">MEMQQFHYDNKIVKNFIYATMLWGVVGMLVGLLLAFMFLFPNLTDGISWLSFGRLRPLHTNAVIFAFVGNAIFAGVYYSTQRLLKARMFNDTLSKINFWGWQLIIVGAAITLPLGYTSSKEYAELEWPFDIAIAVIWVVFGWNLIGTMLKRRQRHLYVAIWFYIATFVTVAVLHIFNSLELPLSLTSMKSYSVYAGVQDALVQWWYGHNAVAFFLTTPFLGLMYYFVPKAANRPVYSYRLSIVHFWSLIFIYIWAGPHHLLYTALPEWAQNLGVTFSVMLLMPSWGGMINGLLTLRGAWDKVRTDPVLKFMVVAITGYGMATFEGPTLSLKNVNAIAHFTDWIIAHVHVGALAWNGFLTFGMIYYLVPRLFKTKLYSVGLANLHFWIGTLGIIMYALPMYVAGFTQASMWKQFNPDGTLVYGNFLETVTEIIPMYWMRAIGGTLYITGMLILVYNIIVTIKQGSKVEDELAEAPALERVTKRRTANEGWHTWIERRPIQLTILATIAILIGGIVQIVPTIMVESNIPTIASVKPYTPLELEGRDIYIREGCVGCHSQMIRPFRSEVERYGEYSKAGEYVYDHPFLWGSKRTGPDLHRVGGKYSDNWHFNHMYDPQSTSSGSIMPRYQWLTKNELDKSQTEMKMRTMVSLGVPYSDEEIAAAQQSMAEQGAQIEQNLYSDPDFANNYEADKKYAAENGEDFVEMKNREIVALIAYLQRLGTDIKVETAQK</sequence>
<dbReference type="GO" id="GO:0022904">
    <property type="term" value="P:respiratory electron transport chain"/>
    <property type="evidence" value="ECO:0007669"/>
    <property type="project" value="TreeGrafter"/>
</dbReference>
<dbReference type="PROSITE" id="PS00077">
    <property type="entry name" value="COX1_CUB"/>
    <property type="match status" value="1"/>
</dbReference>
<dbReference type="InterPro" id="IPR004677">
    <property type="entry name" value="Cyt_c_oxidase_cbb3_su1"/>
</dbReference>
<dbReference type="GO" id="GO:0016491">
    <property type="term" value="F:oxidoreductase activity"/>
    <property type="evidence" value="ECO:0007669"/>
    <property type="project" value="UniProtKB-KW"/>
</dbReference>
<organism evidence="23 27">
    <name type="scientific">Jejuia pallidilutea</name>
    <dbReference type="NCBI Taxonomy" id="504487"/>
    <lineage>
        <taxon>Bacteria</taxon>
        <taxon>Pseudomonadati</taxon>
        <taxon>Bacteroidota</taxon>
        <taxon>Flavobacteriia</taxon>
        <taxon>Flavobacteriales</taxon>
        <taxon>Flavobacteriaceae</taxon>
        <taxon>Jejuia</taxon>
    </lineage>
</organism>
<dbReference type="EMBL" id="BBNR01000005">
    <property type="protein sequence ID" value="GAL66602.1"/>
    <property type="molecule type" value="Genomic_DNA"/>
</dbReference>
<comment type="similarity">
    <text evidence="19">Belongs to the heme-copper respiratory oxidase family.</text>
</comment>
<dbReference type="GO" id="GO:0005886">
    <property type="term" value="C:plasma membrane"/>
    <property type="evidence" value="ECO:0007669"/>
    <property type="project" value="UniProtKB-SubCell"/>
</dbReference>
<feature type="transmembrane region" description="Helical" evidence="20">
    <location>
        <begin position="21"/>
        <end position="40"/>
    </location>
</feature>